<evidence type="ECO:0000313" key="4">
    <source>
        <dbReference type="EMBL" id="PKQ66763.1"/>
    </source>
</evidence>
<proteinExistence type="predicted"/>
<organism evidence="4 5">
    <name type="scientific">Labilibaculum manganireducens</name>
    <dbReference type="NCBI Taxonomy" id="1940525"/>
    <lineage>
        <taxon>Bacteria</taxon>
        <taxon>Pseudomonadati</taxon>
        <taxon>Bacteroidota</taxon>
        <taxon>Bacteroidia</taxon>
        <taxon>Marinilabiliales</taxon>
        <taxon>Marinifilaceae</taxon>
        <taxon>Labilibaculum</taxon>
    </lineage>
</organism>
<dbReference type="Pfam" id="PF04773">
    <property type="entry name" value="FecR"/>
    <property type="match status" value="1"/>
</dbReference>
<evidence type="ECO:0000313" key="5">
    <source>
        <dbReference type="Proteomes" id="UP000233618"/>
    </source>
</evidence>
<dbReference type="AlphaFoldDB" id="A0A2N3I936"/>
<dbReference type="RefSeq" id="WP_101309613.1">
    <property type="nucleotide sequence ID" value="NZ_MVDE01000012.1"/>
</dbReference>
<dbReference type="FunFam" id="2.60.120.1440:FF:000001">
    <property type="entry name" value="Putative anti-sigma factor"/>
    <property type="match status" value="1"/>
</dbReference>
<evidence type="ECO:0000259" key="2">
    <source>
        <dbReference type="Pfam" id="PF04773"/>
    </source>
</evidence>
<dbReference type="PANTHER" id="PTHR30273:SF2">
    <property type="entry name" value="PROTEIN FECR"/>
    <property type="match status" value="1"/>
</dbReference>
<feature type="transmembrane region" description="Helical" evidence="1">
    <location>
        <begin position="84"/>
        <end position="105"/>
    </location>
</feature>
<name>A0A2N3I936_9BACT</name>
<gene>
    <name evidence="4" type="ORF">BZG01_09540</name>
</gene>
<dbReference type="Gene3D" id="3.55.50.30">
    <property type="match status" value="1"/>
</dbReference>
<dbReference type="PANTHER" id="PTHR30273">
    <property type="entry name" value="PERIPLASMIC SIGNAL SENSOR AND SIGMA FACTOR ACTIVATOR FECR-RELATED"/>
    <property type="match status" value="1"/>
</dbReference>
<comment type="caution">
    <text evidence="4">The sequence shown here is derived from an EMBL/GenBank/DDBJ whole genome shotgun (WGS) entry which is preliminary data.</text>
</comment>
<dbReference type="Proteomes" id="UP000233618">
    <property type="component" value="Unassembled WGS sequence"/>
</dbReference>
<dbReference type="GO" id="GO:0016989">
    <property type="term" value="F:sigma factor antagonist activity"/>
    <property type="evidence" value="ECO:0007669"/>
    <property type="project" value="TreeGrafter"/>
</dbReference>
<evidence type="ECO:0000259" key="3">
    <source>
        <dbReference type="Pfam" id="PF16344"/>
    </source>
</evidence>
<evidence type="ECO:0000256" key="1">
    <source>
        <dbReference type="SAM" id="Phobius"/>
    </source>
</evidence>
<dbReference type="InterPro" id="IPR006860">
    <property type="entry name" value="FecR"/>
</dbReference>
<protein>
    <recommendedName>
        <fullName evidence="6">FecR protein domain-containing protein</fullName>
    </recommendedName>
</protein>
<reference evidence="4 5" key="1">
    <citation type="journal article" date="2017" name="Front. Microbiol.">
        <title>Labilibaculum manganireducens gen. nov., sp. nov. and Labilibaculum filiforme sp. nov., Novel Bacteroidetes Isolated from Subsurface Sediments of the Baltic Sea.</title>
        <authorList>
            <person name="Vandieken V."/>
            <person name="Marshall I.P."/>
            <person name="Niemann H."/>
            <person name="Engelen B."/>
            <person name="Cypionka H."/>
        </authorList>
    </citation>
    <scope>NUCLEOTIDE SEQUENCE [LARGE SCALE GENOMIC DNA]</scope>
    <source>
        <strain evidence="4 5">59.10-2M</strain>
    </source>
</reference>
<dbReference type="InterPro" id="IPR012373">
    <property type="entry name" value="Ferrdict_sens_TM"/>
</dbReference>
<keyword evidence="1" id="KW-1133">Transmembrane helix</keyword>
<keyword evidence="5" id="KW-1185">Reference proteome</keyword>
<dbReference type="Gene3D" id="2.60.120.1440">
    <property type="match status" value="1"/>
</dbReference>
<feature type="domain" description="FecR protein" evidence="2">
    <location>
        <begin position="183"/>
        <end position="278"/>
    </location>
</feature>
<feature type="domain" description="Protein FecR C-terminal" evidence="3">
    <location>
        <begin position="326"/>
        <end position="394"/>
    </location>
</feature>
<accession>A0A2N3I936</accession>
<dbReference type="InterPro" id="IPR032508">
    <property type="entry name" value="FecR_C"/>
</dbReference>
<evidence type="ECO:0008006" key="6">
    <source>
        <dbReference type="Google" id="ProtNLM"/>
    </source>
</evidence>
<keyword evidence="1" id="KW-0812">Transmembrane</keyword>
<dbReference type="EMBL" id="MVDE01000012">
    <property type="protein sequence ID" value="PKQ66763.1"/>
    <property type="molecule type" value="Genomic_DNA"/>
</dbReference>
<dbReference type="Pfam" id="PF16344">
    <property type="entry name" value="FecR_C"/>
    <property type="match status" value="1"/>
</dbReference>
<keyword evidence="1" id="KW-0472">Membrane</keyword>
<sequence>MEKFSKEFRVGELLFKQRIESLSPVEEIELSTWLESDNKNELFANSLLSDEDLAEQISKRKSVRTNSALQKVNEKIDSAKTRRLVINFLKYAAVIFLPIAAVWFANSTYNQSLLVQEILIEPGSPKAVLMLADGSSVDLGAQKNKSIQFENEVVARNVNSNLIYSQLNENNQEQNLIEKFNTLLTPLKGEYSTTLSDGTKVWLNSSSSLRYPVQFSKNKRKVYLLGEAYFEVAKNETKPFYVVLENGMEVRVLGTKFNIMSYGDEDLVETTLLEGKVQVTSKNVNGCEQKNILIPNQQFSFNKESKKSEVKFVDASIYASWKDGLFIFENEKLGVFMRKLERWYGCGIVYENEELMNISFTGEIKKYENFSSVLKMLKLTEDIDFAVEGNVIYVRKGLK</sequence>